<keyword evidence="22" id="KW-1185">Reference proteome</keyword>
<dbReference type="GO" id="GO:0006235">
    <property type="term" value="P:dTTP biosynthetic process"/>
    <property type="evidence" value="ECO:0007669"/>
    <property type="project" value="UniProtKB-UniRule"/>
</dbReference>
<keyword evidence="11 17" id="KW-0418">Kinase</keyword>
<feature type="transmembrane region" description="Helical" evidence="19">
    <location>
        <begin position="302"/>
        <end position="321"/>
    </location>
</feature>
<evidence type="ECO:0000256" key="17">
    <source>
        <dbReference type="HAMAP-Rule" id="MF_00165"/>
    </source>
</evidence>
<feature type="transmembrane region" description="Helical" evidence="19">
    <location>
        <begin position="133"/>
        <end position="151"/>
    </location>
</feature>
<dbReference type="InterPro" id="IPR018094">
    <property type="entry name" value="Thymidylate_kinase"/>
</dbReference>
<keyword evidence="6" id="KW-1003">Cell membrane</keyword>
<dbReference type="GO" id="GO:0005524">
    <property type="term" value="F:ATP binding"/>
    <property type="evidence" value="ECO:0007669"/>
    <property type="project" value="UniProtKB-UniRule"/>
</dbReference>
<keyword evidence="10 17" id="KW-0547">Nucleotide-binding</keyword>
<evidence type="ECO:0000256" key="5">
    <source>
        <dbReference type="ARBA" id="ARBA00022448"/>
    </source>
</evidence>
<comment type="similarity">
    <text evidence="2 17">Belongs to the thymidylate kinase family.</text>
</comment>
<feature type="region of interest" description="Disordered" evidence="18">
    <location>
        <begin position="729"/>
        <end position="748"/>
    </location>
</feature>
<keyword evidence="12 17" id="KW-0067">ATP-binding</keyword>
<dbReference type="HAMAP" id="MF_00165">
    <property type="entry name" value="Thymidylate_kinase"/>
    <property type="match status" value="1"/>
</dbReference>
<dbReference type="InterPro" id="IPR027417">
    <property type="entry name" value="P-loop_NTPase"/>
</dbReference>
<dbReference type="Proteomes" id="UP000264006">
    <property type="component" value="Chromosome"/>
</dbReference>
<evidence type="ECO:0000313" key="22">
    <source>
        <dbReference type="Proteomes" id="UP000264006"/>
    </source>
</evidence>
<dbReference type="CDD" id="cd01672">
    <property type="entry name" value="TMPK"/>
    <property type="match status" value="1"/>
</dbReference>
<feature type="binding site" evidence="17">
    <location>
        <begin position="477"/>
        <end position="484"/>
    </location>
    <ligand>
        <name>ATP</name>
        <dbReference type="ChEBI" id="CHEBI:30616"/>
    </ligand>
</feature>
<dbReference type="GO" id="GO:0006233">
    <property type="term" value="P:dTDP biosynthetic process"/>
    <property type="evidence" value="ECO:0007669"/>
    <property type="project" value="InterPro"/>
</dbReference>
<evidence type="ECO:0000256" key="9">
    <source>
        <dbReference type="ARBA" id="ARBA00022727"/>
    </source>
</evidence>
<proteinExistence type="inferred from homology"/>
<evidence type="ECO:0000256" key="14">
    <source>
        <dbReference type="ARBA" id="ARBA00023136"/>
    </source>
</evidence>
<feature type="transmembrane region" description="Helical" evidence="19">
    <location>
        <begin position="268"/>
        <end position="290"/>
    </location>
</feature>
<dbReference type="InterPro" id="IPR036259">
    <property type="entry name" value="MFS_trans_sf"/>
</dbReference>
<evidence type="ECO:0000256" key="7">
    <source>
        <dbReference type="ARBA" id="ARBA00022679"/>
    </source>
</evidence>
<dbReference type="Pfam" id="PF07690">
    <property type="entry name" value="MFS_1"/>
    <property type="match status" value="1"/>
</dbReference>
<feature type="transmembrane region" description="Helical" evidence="19">
    <location>
        <begin position="390"/>
        <end position="412"/>
    </location>
</feature>
<evidence type="ECO:0000256" key="4">
    <source>
        <dbReference type="ARBA" id="ARBA00017144"/>
    </source>
</evidence>
<feature type="domain" description="Thymidylate kinase-like" evidence="20">
    <location>
        <begin position="475"/>
        <end position="625"/>
    </location>
</feature>
<dbReference type="Gene3D" id="3.40.50.300">
    <property type="entry name" value="P-loop containing nucleotide triphosphate hydrolases"/>
    <property type="match status" value="1"/>
</dbReference>
<evidence type="ECO:0000256" key="3">
    <source>
        <dbReference type="ARBA" id="ARBA00012980"/>
    </source>
</evidence>
<dbReference type="Pfam" id="PF02223">
    <property type="entry name" value="Thymidylate_kin"/>
    <property type="match status" value="1"/>
</dbReference>
<evidence type="ECO:0000256" key="19">
    <source>
        <dbReference type="SAM" id="Phobius"/>
    </source>
</evidence>
<evidence type="ECO:0000313" key="21">
    <source>
        <dbReference type="EMBL" id="AXV09027.1"/>
    </source>
</evidence>
<evidence type="ECO:0000256" key="15">
    <source>
        <dbReference type="ARBA" id="ARBA00048743"/>
    </source>
</evidence>
<dbReference type="SUPFAM" id="SSF103473">
    <property type="entry name" value="MFS general substrate transporter"/>
    <property type="match status" value="1"/>
</dbReference>
<evidence type="ECO:0000256" key="6">
    <source>
        <dbReference type="ARBA" id="ARBA00022475"/>
    </source>
</evidence>
<dbReference type="EMBL" id="CP031165">
    <property type="protein sequence ID" value="AXV09027.1"/>
    <property type="molecule type" value="Genomic_DNA"/>
</dbReference>
<feature type="transmembrane region" description="Helical" evidence="19">
    <location>
        <begin position="110"/>
        <end position="127"/>
    </location>
</feature>
<protein>
    <recommendedName>
        <fullName evidence="4 17">Thymidylate kinase</fullName>
        <ecNumber evidence="3 17">2.7.4.9</ecNumber>
    </recommendedName>
    <alternativeName>
        <fullName evidence="17">dTMP kinase</fullName>
    </alternativeName>
</protein>
<feature type="transmembrane region" description="Helical" evidence="19">
    <location>
        <begin position="172"/>
        <end position="197"/>
    </location>
</feature>
<evidence type="ECO:0000256" key="13">
    <source>
        <dbReference type="ARBA" id="ARBA00022989"/>
    </source>
</evidence>
<dbReference type="PANTHER" id="PTHR43266">
    <property type="entry name" value="MACROLIDE-EFFLUX PROTEIN"/>
    <property type="match status" value="1"/>
</dbReference>
<dbReference type="GO" id="GO:0022857">
    <property type="term" value="F:transmembrane transporter activity"/>
    <property type="evidence" value="ECO:0007669"/>
    <property type="project" value="InterPro"/>
</dbReference>
<evidence type="ECO:0000256" key="18">
    <source>
        <dbReference type="SAM" id="MobiDB-lite"/>
    </source>
</evidence>
<keyword evidence="5" id="KW-0813">Transport</keyword>
<dbReference type="Gene3D" id="1.20.1250.20">
    <property type="entry name" value="MFS general substrate transporter like domains"/>
    <property type="match status" value="1"/>
</dbReference>
<feature type="transmembrane region" description="Helical" evidence="19">
    <location>
        <begin position="333"/>
        <end position="353"/>
    </location>
</feature>
<evidence type="ECO:0000256" key="16">
    <source>
        <dbReference type="ARBA" id="ARBA00057735"/>
    </source>
</evidence>
<keyword evidence="7 17" id="KW-0808">Transferase</keyword>
<dbReference type="GO" id="GO:0005886">
    <property type="term" value="C:plasma membrane"/>
    <property type="evidence" value="ECO:0007669"/>
    <property type="project" value="UniProtKB-SubCell"/>
</dbReference>
<gene>
    <name evidence="17" type="primary">tmk</name>
    <name evidence="21" type="ORF">DVS28_a4362</name>
</gene>
<evidence type="ECO:0000256" key="10">
    <source>
        <dbReference type="ARBA" id="ARBA00022741"/>
    </source>
</evidence>
<feature type="region of interest" description="Disordered" evidence="18">
    <location>
        <begin position="1"/>
        <end position="22"/>
    </location>
</feature>
<dbReference type="PROSITE" id="PS01331">
    <property type="entry name" value="THYMIDYLATE_KINASE"/>
    <property type="match status" value="1"/>
</dbReference>
<dbReference type="InterPro" id="IPR018095">
    <property type="entry name" value="Thymidylate_kin_CS"/>
</dbReference>
<accession>A0A346Y3I0</accession>
<evidence type="ECO:0000256" key="11">
    <source>
        <dbReference type="ARBA" id="ARBA00022777"/>
    </source>
</evidence>
<evidence type="ECO:0000256" key="1">
    <source>
        <dbReference type="ARBA" id="ARBA00004651"/>
    </source>
</evidence>
<dbReference type="AlphaFoldDB" id="A0A346Y3I0"/>
<keyword evidence="8 19" id="KW-0812">Transmembrane</keyword>
<dbReference type="RefSeq" id="WP_114593277.1">
    <property type="nucleotide sequence ID" value="NZ_CP031165.1"/>
</dbReference>
<dbReference type="InterPro" id="IPR039430">
    <property type="entry name" value="Thymidylate_kin-like_dom"/>
</dbReference>
<organism evidence="21 22">
    <name type="scientific">Euzebya pacifica</name>
    <dbReference type="NCBI Taxonomy" id="1608957"/>
    <lineage>
        <taxon>Bacteria</taxon>
        <taxon>Bacillati</taxon>
        <taxon>Actinomycetota</taxon>
        <taxon>Nitriliruptoria</taxon>
        <taxon>Euzebyales</taxon>
    </lineage>
</organism>
<dbReference type="CDD" id="cd06173">
    <property type="entry name" value="MFS_MefA_like"/>
    <property type="match status" value="1"/>
</dbReference>
<dbReference type="SUPFAM" id="SSF52540">
    <property type="entry name" value="P-loop containing nucleoside triphosphate hydrolases"/>
    <property type="match status" value="1"/>
</dbReference>
<comment type="function">
    <text evidence="16 17">Phosphorylation of dTMP to form dTDP in both de novo and salvage pathways of dTTP synthesis.</text>
</comment>
<evidence type="ECO:0000256" key="12">
    <source>
        <dbReference type="ARBA" id="ARBA00022840"/>
    </source>
</evidence>
<evidence type="ECO:0000259" key="20">
    <source>
        <dbReference type="Pfam" id="PF02223"/>
    </source>
</evidence>
<dbReference type="GO" id="GO:0004798">
    <property type="term" value="F:dTMP kinase activity"/>
    <property type="evidence" value="ECO:0007669"/>
    <property type="project" value="UniProtKB-UniRule"/>
</dbReference>
<sequence>MPSDPSSFLDRPPHHDDGSDDVAVPSTGSAYKALLSNRNYRLWFASSFISALGDWIGFAALTALVPALEGANAQAGLFALGTLLLMRLLPNVIFGPLGGVIADRYDRKRLIVITDIARFVLFLAVAFSKDIVALFALTFLVEIFSVVFLSAKDASMPSVVEDKAHLSEANQLNLLVSYGTLPLGAASTFIIAALATTFDGLLPEGTDPLRVALVVDAISYLFSAWLMSRVDLPGERERRAEAAESDTNVLQELRDGLEFIRGFPLLRALISGMVGVFFGAGLIVSLGSPFVQSTLDRPESDWTLLFTLVGVGLVVGIAGLVPLMRRFDQEKSFTGFLAAVGLIAGVIAVVPTFELVLPLGFALGAAAGVAVVQGYTLLHEHTVDETRARTFALFYTLTRVALLLSFVMGPYVAGSIEGLTPLSGIRTMLLAGSLVAAWFGLRARVAIGQMKAEDADRVTITSTVPRQYAGLFITFEGVEGAGKSTQIRLLAEQLEAEGHEVVVTREPGGAPIAERIRKLVLDPSVEDMGDRTEALLIAAARADHVDKLIRPALDAGKVVLCDRFVDSSLAYQGHARGLEVADVREVNKWAVDGVNADAVVLLRLDPREGLRRVEERAERNRAEARHSLTGKVFELPGTFTEQVAKDRMEAQGLDFHRKVARGFLDLARQDRRRYVVVDATADSDVVARQVRAGLNRWVPLPVDDVAPGREVDITDVEAAQVEAARIEADDIDMGTAEVSDPPGEESSA</sequence>
<feature type="transmembrane region" description="Helical" evidence="19">
    <location>
        <begin position="424"/>
        <end position="441"/>
    </location>
</feature>
<dbReference type="KEGG" id="euz:DVS28_a4362"/>
<comment type="subcellular location">
    <subcellularLocation>
        <location evidence="1">Cell membrane</location>
        <topology evidence="1">Multi-pass membrane protein</topology>
    </subcellularLocation>
</comment>
<dbReference type="EC" id="2.7.4.9" evidence="3 17"/>
<dbReference type="InterPro" id="IPR011701">
    <property type="entry name" value="MFS"/>
</dbReference>
<feature type="transmembrane region" description="Helical" evidence="19">
    <location>
        <begin position="42"/>
        <end position="65"/>
    </location>
</feature>
<feature type="transmembrane region" description="Helical" evidence="19">
    <location>
        <begin position="209"/>
        <end position="228"/>
    </location>
</feature>
<dbReference type="PANTHER" id="PTHR43266:SF2">
    <property type="entry name" value="MAJOR FACILITATOR SUPERFAMILY (MFS) PROFILE DOMAIN-CONTAINING PROTEIN"/>
    <property type="match status" value="1"/>
</dbReference>
<dbReference type="NCBIfam" id="TIGR00041">
    <property type="entry name" value="DTMP_kinase"/>
    <property type="match status" value="1"/>
</dbReference>
<keyword evidence="9 17" id="KW-0545">Nucleotide biosynthesis</keyword>
<evidence type="ECO:0000256" key="2">
    <source>
        <dbReference type="ARBA" id="ARBA00009776"/>
    </source>
</evidence>
<keyword evidence="13 19" id="KW-1133">Transmembrane helix</keyword>
<comment type="catalytic activity">
    <reaction evidence="15 17">
        <text>dTMP + ATP = dTDP + ADP</text>
        <dbReference type="Rhea" id="RHEA:13517"/>
        <dbReference type="ChEBI" id="CHEBI:30616"/>
        <dbReference type="ChEBI" id="CHEBI:58369"/>
        <dbReference type="ChEBI" id="CHEBI:63528"/>
        <dbReference type="ChEBI" id="CHEBI:456216"/>
        <dbReference type="EC" id="2.7.4.9"/>
    </reaction>
</comment>
<name>A0A346Y3I0_9ACTN</name>
<keyword evidence="14 19" id="KW-0472">Membrane</keyword>
<feature type="transmembrane region" description="Helical" evidence="19">
    <location>
        <begin position="359"/>
        <end position="378"/>
    </location>
</feature>
<reference evidence="21 22" key="1">
    <citation type="submission" date="2018-09" db="EMBL/GenBank/DDBJ databases">
        <title>Complete genome sequence of Euzebya sp. DY32-46 isolated from seawater of Pacific Ocean.</title>
        <authorList>
            <person name="Xu L."/>
            <person name="Wu Y.-H."/>
            <person name="Xu X.-W."/>
        </authorList>
    </citation>
    <scope>NUCLEOTIDE SEQUENCE [LARGE SCALE GENOMIC DNA]</scope>
    <source>
        <strain evidence="21 22">DY32-46</strain>
    </source>
</reference>
<dbReference type="FunFam" id="3.40.50.300:FF:000225">
    <property type="entry name" value="Thymidylate kinase"/>
    <property type="match status" value="1"/>
</dbReference>
<dbReference type="OrthoDB" id="9774907at2"/>
<evidence type="ECO:0000256" key="8">
    <source>
        <dbReference type="ARBA" id="ARBA00022692"/>
    </source>
</evidence>